<organism evidence="8 9">
    <name type="scientific">Thermogutta terrifontis</name>
    <dbReference type="NCBI Taxonomy" id="1331910"/>
    <lineage>
        <taxon>Bacteria</taxon>
        <taxon>Pseudomonadati</taxon>
        <taxon>Planctomycetota</taxon>
        <taxon>Planctomycetia</taxon>
        <taxon>Pirellulales</taxon>
        <taxon>Thermoguttaceae</taxon>
        <taxon>Thermogutta</taxon>
    </lineage>
</organism>
<feature type="transmembrane region" description="Helical" evidence="6">
    <location>
        <begin position="109"/>
        <end position="133"/>
    </location>
</feature>
<dbReference type="Gene3D" id="1.10.760.10">
    <property type="entry name" value="Cytochrome c-like domain"/>
    <property type="match status" value="1"/>
</dbReference>
<evidence type="ECO:0000313" key="9">
    <source>
        <dbReference type="Proteomes" id="UP000215086"/>
    </source>
</evidence>
<evidence type="ECO:0000256" key="6">
    <source>
        <dbReference type="SAM" id="Phobius"/>
    </source>
</evidence>
<keyword evidence="6" id="KW-0472">Membrane</keyword>
<keyword evidence="6" id="KW-0812">Transmembrane</keyword>
<dbReference type="InterPro" id="IPR009056">
    <property type="entry name" value="Cyt_c-like_dom"/>
</dbReference>
<dbReference type="Pfam" id="PF13442">
    <property type="entry name" value="Cytochrome_CBB3"/>
    <property type="match status" value="1"/>
</dbReference>
<dbReference type="RefSeq" id="WP_095415540.1">
    <property type="nucleotide sequence ID" value="NZ_CP018477.1"/>
</dbReference>
<keyword evidence="9" id="KW-1185">Reference proteome</keyword>
<dbReference type="GO" id="GO:0009055">
    <property type="term" value="F:electron transfer activity"/>
    <property type="evidence" value="ECO:0007669"/>
    <property type="project" value="InterPro"/>
</dbReference>
<keyword evidence="2 4" id="KW-0479">Metal-binding</keyword>
<evidence type="ECO:0000256" key="4">
    <source>
        <dbReference type="PROSITE-ProRule" id="PRU00433"/>
    </source>
</evidence>
<evidence type="ECO:0000256" key="3">
    <source>
        <dbReference type="ARBA" id="ARBA00023004"/>
    </source>
</evidence>
<evidence type="ECO:0000259" key="7">
    <source>
        <dbReference type="PROSITE" id="PS51007"/>
    </source>
</evidence>
<dbReference type="OrthoDB" id="9773456at2"/>
<dbReference type="PANTHER" id="PTHR40394:SF2">
    <property type="entry name" value="QUINOL:CYTOCHROME C OXIDOREDUCTASE MEMBRANE PROTEIN"/>
    <property type="match status" value="1"/>
</dbReference>
<keyword evidence="1 4" id="KW-0349">Heme</keyword>
<feature type="transmembrane region" description="Helical" evidence="6">
    <location>
        <begin position="205"/>
        <end position="222"/>
    </location>
</feature>
<dbReference type="SUPFAM" id="SSF46626">
    <property type="entry name" value="Cytochrome c"/>
    <property type="match status" value="1"/>
</dbReference>
<protein>
    <submittedName>
        <fullName evidence="8">ABC-type Fe3+ transport system protein, Molybdenum transport protein, putative</fullName>
    </submittedName>
</protein>
<dbReference type="InterPro" id="IPR021776">
    <property type="entry name" value="ActD"/>
</dbReference>
<evidence type="ECO:0000256" key="5">
    <source>
        <dbReference type="SAM" id="MobiDB-lite"/>
    </source>
</evidence>
<dbReference type="GO" id="GO:0020037">
    <property type="term" value="F:heme binding"/>
    <property type="evidence" value="ECO:0007669"/>
    <property type="project" value="InterPro"/>
</dbReference>
<gene>
    <name evidence="8" type="ORF">THTE_2898</name>
</gene>
<feature type="compositionally biased region" description="Basic and acidic residues" evidence="5">
    <location>
        <begin position="428"/>
        <end position="444"/>
    </location>
</feature>
<reference evidence="8 9" key="1">
    <citation type="journal article" name="Front. Microbiol.">
        <title>Sugar Metabolism of the First Thermophilic Planctomycete Thermogutta terrifontis: Comparative Genomic and Transcriptomic Approaches.</title>
        <authorList>
            <person name="Elcheninov A.G."/>
            <person name="Menzel P."/>
            <person name="Gudbergsdottir S.R."/>
            <person name="Slesarev A.I."/>
            <person name="Kadnikov V.V."/>
            <person name="Krogh A."/>
            <person name="Bonch-Osmolovskaya E.A."/>
            <person name="Peng X."/>
            <person name="Kublanov I.V."/>
        </authorList>
    </citation>
    <scope>NUCLEOTIDE SEQUENCE [LARGE SCALE GENOMIC DNA]</scope>
    <source>
        <strain evidence="8 9">R1</strain>
    </source>
</reference>
<dbReference type="InterPro" id="IPR036909">
    <property type="entry name" value="Cyt_c-like_dom_sf"/>
</dbReference>
<dbReference type="KEGG" id="ttf:THTE_2898"/>
<evidence type="ECO:0000256" key="1">
    <source>
        <dbReference type="ARBA" id="ARBA00022617"/>
    </source>
</evidence>
<dbReference type="Pfam" id="PF11821">
    <property type="entry name" value="ActD"/>
    <property type="match status" value="1"/>
</dbReference>
<dbReference type="GO" id="GO:0046872">
    <property type="term" value="F:metal ion binding"/>
    <property type="evidence" value="ECO:0007669"/>
    <property type="project" value="UniProtKB-KW"/>
</dbReference>
<dbReference type="Proteomes" id="UP000215086">
    <property type="component" value="Chromosome"/>
</dbReference>
<evidence type="ECO:0000313" key="8">
    <source>
        <dbReference type="EMBL" id="ASV75500.1"/>
    </source>
</evidence>
<proteinExistence type="predicted"/>
<sequence>MNDNSHSPTKPNSHQPHYVGVVARFGSPADLLAAARQISAAGYRYWDCHTPFPIHGLDRAMKIRPTILPWLVAGAGAMGALGALVLQWWANGVAYPLNISGKPFFSLPANVPIIFELTVLFAALTAFFGAIVLNGLPRLLYPGSTAASFARVTTDAFLVSIEAKDPQFHPERTAEWLRNLGAESVELCPAPEGDTTIPVAIKRGLLVLAVLALLPPLFIALARQHTTETPQEKPRIHIIKDMDFQPKYQTQAVSPLFADRRAMRPRVPGTVPFDPHWEPPPEGFLTGKIGSDYLTEFPIRVTEEVMRRGRERYDIYCATCHGWTGEAGPYDGMTSRRARARGEATWVPPASLTGQAVREQPVGKIFETITQGVVREGVYSMPPYAVQIPPEDRWAIVLYVRALQRARAPYPEDFQEAAATASTAGRGLIHDEPMNSNLAKDRRP</sequence>
<keyword evidence="6" id="KW-1133">Transmembrane helix</keyword>
<accession>A0A286RHR8</accession>
<name>A0A286RHR8_9BACT</name>
<feature type="transmembrane region" description="Helical" evidence="6">
    <location>
        <begin position="67"/>
        <end position="89"/>
    </location>
</feature>
<keyword evidence="3 4" id="KW-0408">Iron</keyword>
<dbReference type="EMBL" id="CP018477">
    <property type="protein sequence ID" value="ASV75500.1"/>
    <property type="molecule type" value="Genomic_DNA"/>
</dbReference>
<feature type="region of interest" description="Disordered" evidence="5">
    <location>
        <begin position="419"/>
        <end position="444"/>
    </location>
</feature>
<dbReference type="PROSITE" id="PS51007">
    <property type="entry name" value="CYTC"/>
    <property type="match status" value="1"/>
</dbReference>
<dbReference type="AlphaFoldDB" id="A0A286RHR8"/>
<evidence type="ECO:0000256" key="2">
    <source>
        <dbReference type="ARBA" id="ARBA00022723"/>
    </source>
</evidence>
<feature type="domain" description="Cytochrome c" evidence="7">
    <location>
        <begin position="304"/>
        <end position="404"/>
    </location>
</feature>
<dbReference type="PANTHER" id="PTHR40394">
    <property type="entry name" value="LIPOPROTEIN-RELATED"/>
    <property type="match status" value="1"/>
</dbReference>